<gene>
    <name evidence="3" type="ORF">DCF15_23070</name>
</gene>
<dbReference type="PROSITE" id="PS50076">
    <property type="entry name" value="DNAJ_2"/>
    <property type="match status" value="1"/>
</dbReference>
<dbReference type="Pfam" id="PF13181">
    <property type="entry name" value="TPR_8"/>
    <property type="match status" value="1"/>
</dbReference>
<dbReference type="InterPro" id="IPR001623">
    <property type="entry name" value="DnaJ_domain"/>
</dbReference>
<sequence length="335" mass="35730">MTIHAGLFKLDMTDHYAVLGFSLAANPQQVRKRYLGIARQLHPDSLREASDQQKRLASELLSKWVNPAYEILSQEKAAAEYRILLKIKQKQLVEKPDLLSLLLTTGSAATQLMQAQNVEADYAAAVQALAAEQFSDLTQVKTVINQLSELNAVYLMRRGAAQKSAEQSGQATSSLSSGVASSVPSGSPEKVNAAKTRAAISSQIRAQSGIVDSYLNRAQEFEAQADYSRAILELREVINSHPKSAPCHAHLASLYLKSGQATMAKIHAKQALTLDPANALAQTVQAKLGVQTADASKVSTKAAKAGAKQGGNQGGNQGEPKKGGLLSGLFGGKKR</sequence>
<dbReference type="EMBL" id="QBMP01000435">
    <property type="protein sequence ID" value="PZO42077.1"/>
    <property type="molecule type" value="Genomic_DNA"/>
</dbReference>
<evidence type="ECO:0000259" key="2">
    <source>
        <dbReference type="PROSITE" id="PS50076"/>
    </source>
</evidence>
<dbReference type="SMART" id="SM00028">
    <property type="entry name" value="TPR"/>
    <property type="match status" value="2"/>
</dbReference>
<dbReference type="AlphaFoldDB" id="A0A2W4WFX1"/>
<dbReference type="Pfam" id="PF00226">
    <property type="entry name" value="DnaJ"/>
    <property type="match status" value="1"/>
</dbReference>
<proteinExistence type="predicted"/>
<evidence type="ECO:0000313" key="4">
    <source>
        <dbReference type="Proteomes" id="UP000249794"/>
    </source>
</evidence>
<feature type="region of interest" description="Disordered" evidence="1">
    <location>
        <begin position="299"/>
        <end position="335"/>
    </location>
</feature>
<dbReference type="SUPFAM" id="SSF48452">
    <property type="entry name" value="TPR-like"/>
    <property type="match status" value="1"/>
</dbReference>
<dbReference type="SUPFAM" id="SSF46565">
    <property type="entry name" value="Chaperone J-domain"/>
    <property type="match status" value="1"/>
</dbReference>
<feature type="compositionally biased region" description="Low complexity" evidence="1">
    <location>
        <begin position="173"/>
        <end position="188"/>
    </location>
</feature>
<feature type="domain" description="J" evidence="2">
    <location>
        <begin position="14"/>
        <end position="85"/>
    </location>
</feature>
<reference evidence="4" key="1">
    <citation type="submission" date="2018-04" db="EMBL/GenBank/DDBJ databases">
        <authorList>
            <person name="Cornet L."/>
        </authorList>
    </citation>
    <scope>NUCLEOTIDE SEQUENCE [LARGE SCALE GENOMIC DNA]</scope>
</reference>
<dbReference type="Proteomes" id="UP000249794">
    <property type="component" value="Unassembled WGS sequence"/>
</dbReference>
<dbReference type="Gene3D" id="1.25.40.10">
    <property type="entry name" value="Tetratricopeptide repeat domain"/>
    <property type="match status" value="1"/>
</dbReference>
<dbReference type="InterPro" id="IPR011990">
    <property type="entry name" value="TPR-like_helical_dom_sf"/>
</dbReference>
<dbReference type="InterPro" id="IPR019734">
    <property type="entry name" value="TPR_rpt"/>
</dbReference>
<evidence type="ECO:0000256" key="1">
    <source>
        <dbReference type="SAM" id="MobiDB-lite"/>
    </source>
</evidence>
<dbReference type="Gene3D" id="1.10.287.110">
    <property type="entry name" value="DnaJ domain"/>
    <property type="match status" value="1"/>
</dbReference>
<reference evidence="3 4" key="2">
    <citation type="submission" date="2018-06" db="EMBL/GenBank/DDBJ databases">
        <title>Metagenomic assembly of (sub)arctic Cyanobacteria and their associated microbiome from non-axenic cultures.</title>
        <authorList>
            <person name="Baurain D."/>
        </authorList>
    </citation>
    <scope>NUCLEOTIDE SEQUENCE [LARGE SCALE GENOMIC DNA]</scope>
    <source>
        <strain evidence="3">ULC027bin1</strain>
    </source>
</reference>
<organism evidence="3 4">
    <name type="scientific">Phormidesmis priestleyi</name>
    <dbReference type="NCBI Taxonomy" id="268141"/>
    <lineage>
        <taxon>Bacteria</taxon>
        <taxon>Bacillati</taxon>
        <taxon>Cyanobacteriota</taxon>
        <taxon>Cyanophyceae</taxon>
        <taxon>Leptolyngbyales</taxon>
        <taxon>Leptolyngbyaceae</taxon>
        <taxon>Phormidesmis</taxon>
    </lineage>
</organism>
<protein>
    <submittedName>
        <fullName evidence="3">Molecular chaperone DnaJ</fullName>
    </submittedName>
</protein>
<dbReference type="CDD" id="cd06257">
    <property type="entry name" value="DnaJ"/>
    <property type="match status" value="1"/>
</dbReference>
<dbReference type="SMART" id="SM00271">
    <property type="entry name" value="DnaJ"/>
    <property type="match status" value="1"/>
</dbReference>
<feature type="compositionally biased region" description="Gly residues" evidence="1">
    <location>
        <begin position="325"/>
        <end position="335"/>
    </location>
</feature>
<name>A0A2W4WFX1_9CYAN</name>
<accession>A0A2W4WFX1</accession>
<feature type="compositionally biased region" description="Gly residues" evidence="1">
    <location>
        <begin position="308"/>
        <end position="317"/>
    </location>
</feature>
<comment type="caution">
    <text evidence="3">The sequence shown here is derived from an EMBL/GenBank/DDBJ whole genome shotgun (WGS) entry which is preliminary data.</text>
</comment>
<dbReference type="PRINTS" id="PR00625">
    <property type="entry name" value="JDOMAIN"/>
</dbReference>
<dbReference type="InterPro" id="IPR036869">
    <property type="entry name" value="J_dom_sf"/>
</dbReference>
<feature type="region of interest" description="Disordered" evidence="1">
    <location>
        <begin position="165"/>
        <end position="190"/>
    </location>
</feature>
<evidence type="ECO:0000313" key="3">
    <source>
        <dbReference type="EMBL" id="PZO42077.1"/>
    </source>
</evidence>